<dbReference type="AlphaFoldDB" id="A0A4R6ZMM1"/>
<protein>
    <submittedName>
        <fullName evidence="1">Uncharacterized protein</fullName>
    </submittedName>
</protein>
<accession>A0A4R6ZMM1</accession>
<evidence type="ECO:0000313" key="1">
    <source>
        <dbReference type="EMBL" id="TDR53700.1"/>
    </source>
</evidence>
<evidence type="ECO:0000313" key="2">
    <source>
        <dbReference type="Proteomes" id="UP000295558"/>
    </source>
</evidence>
<keyword evidence="2" id="KW-1185">Reference proteome</keyword>
<proteinExistence type="predicted"/>
<dbReference type="RefSeq" id="WP_133620443.1">
    <property type="nucleotide sequence ID" value="NZ_SNZK01000004.1"/>
</dbReference>
<sequence length="134" mass="15591">MREVKVYCRVENFEFAGFIQSDRVFRVMAEYLGDYKGLKICVRKSPLTEEYIVFDAGAGGMIERDLDRSLAIERALLMIQKVPDDMIKKAKEQHNFYGIPAMRIGMNIIQMNTLLGNKRAIKTYERRTGKKFEI</sequence>
<reference evidence="1 2" key="1">
    <citation type="submission" date="2019-03" db="EMBL/GenBank/DDBJ databases">
        <title>Genomic Encyclopedia of Type Strains, Phase III (KMG-III): the genomes of soil and plant-associated and newly described type strains.</title>
        <authorList>
            <person name="Whitman W."/>
        </authorList>
    </citation>
    <scope>NUCLEOTIDE SEQUENCE [LARGE SCALE GENOMIC DNA]</scope>
    <source>
        <strain evidence="1 2">CECT 7972</strain>
    </source>
</reference>
<dbReference type="Proteomes" id="UP000295558">
    <property type="component" value="Unassembled WGS sequence"/>
</dbReference>
<comment type="caution">
    <text evidence="1">The sequence shown here is derived from an EMBL/GenBank/DDBJ whole genome shotgun (WGS) entry which is preliminary data.</text>
</comment>
<dbReference type="EMBL" id="SNZK01000004">
    <property type="protein sequence ID" value="TDR53700.1"/>
    <property type="molecule type" value="Genomic_DNA"/>
</dbReference>
<dbReference type="STRING" id="1265846.PROCOU_01629"/>
<gene>
    <name evidence="1" type="ORF">DFP96_104294</name>
</gene>
<organism evidence="1 2">
    <name type="scientific">Listeria rocourtiae</name>
    <dbReference type="NCBI Taxonomy" id="647910"/>
    <lineage>
        <taxon>Bacteria</taxon>
        <taxon>Bacillati</taxon>
        <taxon>Bacillota</taxon>
        <taxon>Bacilli</taxon>
        <taxon>Bacillales</taxon>
        <taxon>Listeriaceae</taxon>
        <taxon>Listeria</taxon>
    </lineage>
</organism>
<name>A0A4R6ZMM1_9LIST</name>